<keyword evidence="1" id="KW-0808">Transferase</keyword>
<gene>
    <name evidence="1" type="ORF">SAMN05421830_113116</name>
</gene>
<proteinExistence type="predicted"/>
<comment type="caution">
    <text evidence="1">The sequence shown here is derived from an EMBL/GenBank/DDBJ whole genome shotgun (WGS) entry which is preliminary data.</text>
</comment>
<evidence type="ECO:0000313" key="1">
    <source>
        <dbReference type="EMBL" id="SFM08280.1"/>
    </source>
</evidence>
<dbReference type="GO" id="GO:0016740">
    <property type="term" value="F:transferase activity"/>
    <property type="evidence" value="ECO:0007669"/>
    <property type="project" value="UniProtKB-KW"/>
</dbReference>
<accession>A0A8G2C5A8</accession>
<protein>
    <submittedName>
        <fullName evidence="1">Nucleotidyl transferase AbiEii toxin, Type IV TA system</fullName>
    </submittedName>
</protein>
<reference evidence="1 2" key="1">
    <citation type="submission" date="2016-10" db="EMBL/GenBank/DDBJ databases">
        <authorList>
            <person name="Varghese N."/>
            <person name="Submissions S."/>
        </authorList>
    </citation>
    <scope>NUCLEOTIDE SEQUENCE [LARGE SCALE GENOMIC DNA]</scope>
    <source>
        <strain evidence="1 2">DSM 1741</strain>
    </source>
</reference>
<dbReference type="Proteomes" id="UP000199581">
    <property type="component" value="Unassembled WGS sequence"/>
</dbReference>
<sequence length="205" mass="23461">MHEEILSASQLSLAGTILPDFPKFYLCGGTALALQIGHRKSIDFDLAIPEEIRPESILRSLQTKGHFPEHTLTATSDELTIILQGVKFTFFSFPFPIRPTVSWSRAGIRLPEIPVIGSMKAYALGRRSKWKDYVDLYFMLRDHVTLSELIHCTRTIFRGAFNAKLFLEQLCYFEDLDMTEQVDFTGDKVQDETIREWLTLQALTV</sequence>
<keyword evidence="2" id="KW-1185">Reference proteome</keyword>
<organism evidence="1 2">
    <name type="scientific">Desulfomicrobium norvegicum (strain DSM 1741 / NCIMB 8310)</name>
    <name type="common">Desulfovibrio baculatus (strain Norway 4)</name>
    <name type="synonym">Desulfovibrio desulfuricans (strain Norway 4)</name>
    <dbReference type="NCBI Taxonomy" id="52561"/>
    <lineage>
        <taxon>Bacteria</taxon>
        <taxon>Pseudomonadati</taxon>
        <taxon>Thermodesulfobacteriota</taxon>
        <taxon>Desulfovibrionia</taxon>
        <taxon>Desulfovibrionales</taxon>
        <taxon>Desulfomicrobiaceae</taxon>
        <taxon>Desulfomicrobium</taxon>
    </lineage>
</organism>
<dbReference type="Pfam" id="PF08843">
    <property type="entry name" value="AbiEii"/>
    <property type="match status" value="1"/>
</dbReference>
<evidence type="ECO:0000313" key="2">
    <source>
        <dbReference type="Proteomes" id="UP000199581"/>
    </source>
</evidence>
<dbReference type="EMBL" id="FOTO01000013">
    <property type="protein sequence ID" value="SFM08280.1"/>
    <property type="molecule type" value="Genomic_DNA"/>
</dbReference>
<dbReference type="AlphaFoldDB" id="A0A8G2C5A8"/>
<dbReference type="InterPro" id="IPR014942">
    <property type="entry name" value="AbiEii"/>
</dbReference>
<name>A0A8G2C5A8_DESNO</name>